<sequence>MKGREKRDGKQLMASAASCRLEGFANHSVARARPPLFFVIFYAVSCLVISHS</sequence>
<dbReference type="AlphaFoldDB" id="A0A164VJL3"/>
<proteinExistence type="predicted"/>
<accession>A0A164VJL3</accession>
<evidence type="ECO:0000313" key="2">
    <source>
        <dbReference type="Proteomes" id="UP000076858"/>
    </source>
</evidence>
<protein>
    <submittedName>
        <fullName evidence="1">Uncharacterized protein</fullName>
    </submittedName>
</protein>
<evidence type="ECO:0000313" key="1">
    <source>
        <dbReference type="EMBL" id="KZS12386.1"/>
    </source>
</evidence>
<keyword evidence="2" id="KW-1185">Reference proteome</keyword>
<gene>
    <name evidence="1" type="ORF">APZ42_022486</name>
</gene>
<organism evidence="1 2">
    <name type="scientific">Daphnia magna</name>
    <dbReference type="NCBI Taxonomy" id="35525"/>
    <lineage>
        <taxon>Eukaryota</taxon>
        <taxon>Metazoa</taxon>
        <taxon>Ecdysozoa</taxon>
        <taxon>Arthropoda</taxon>
        <taxon>Crustacea</taxon>
        <taxon>Branchiopoda</taxon>
        <taxon>Diplostraca</taxon>
        <taxon>Cladocera</taxon>
        <taxon>Anomopoda</taxon>
        <taxon>Daphniidae</taxon>
        <taxon>Daphnia</taxon>
    </lineage>
</organism>
<dbReference type="EMBL" id="LRGB01001361">
    <property type="protein sequence ID" value="KZS12386.1"/>
    <property type="molecule type" value="Genomic_DNA"/>
</dbReference>
<reference evidence="1 2" key="1">
    <citation type="submission" date="2016-03" db="EMBL/GenBank/DDBJ databases">
        <title>EvidentialGene: Evidence-directed Construction of Genes on Genomes.</title>
        <authorList>
            <person name="Gilbert D.G."/>
            <person name="Choi J.-H."/>
            <person name="Mockaitis K."/>
            <person name="Colbourne J."/>
            <person name="Pfrender M."/>
        </authorList>
    </citation>
    <scope>NUCLEOTIDE SEQUENCE [LARGE SCALE GENOMIC DNA]</scope>
    <source>
        <strain evidence="1 2">Xinb3</strain>
        <tissue evidence="1">Complete organism</tissue>
    </source>
</reference>
<comment type="caution">
    <text evidence="1">The sequence shown here is derived from an EMBL/GenBank/DDBJ whole genome shotgun (WGS) entry which is preliminary data.</text>
</comment>
<dbReference type="Proteomes" id="UP000076858">
    <property type="component" value="Unassembled WGS sequence"/>
</dbReference>
<name>A0A164VJL3_9CRUS</name>